<evidence type="ECO:0000256" key="1">
    <source>
        <dbReference type="ARBA" id="ARBA00006432"/>
    </source>
</evidence>
<dbReference type="AlphaFoldDB" id="A0A231VLB0"/>
<dbReference type="InterPro" id="IPR050237">
    <property type="entry name" value="ATP-dep_AMP-bd_enzyme"/>
</dbReference>
<dbReference type="Pfam" id="PF00501">
    <property type="entry name" value="AMP-binding"/>
    <property type="match status" value="1"/>
</dbReference>
<dbReference type="Gene3D" id="3.30.300.30">
    <property type="match status" value="1"/>
</dbReference>
<evidence type="ECO:0000259" key="4">
    <source>
        <dbReference type="Pfam" id="PF13193"/>
    </source>
</evidence>
<dbReference type="EMBL" id="CP016893">
    <property type="protein sequence ID" value="AST58198.1"/>
    <property type="molecule type" value="Genomic_DNA"/>
</dbReference>
<proteinExistence type="inferred from homology"/>
<dbReference type="InterPro" id="IPR025110">
    <property type="entry name" value="AMP-bd_C"/>
</dbReference>
<dbReference type="Gene3D" id="3.40.50.12780">
    <property type="entry name" value="N-terminal domain of ligase-like"/>
    <property type="match status" value="1"/>
</dbReference>
<protein>
    <submittedName>
        <fullName evidence="5">Acyl-CoA synthetase</fullName>
    </submittedName>
    <submittedName>
        <fullName evidence="6">Long-chain-fatty-acid--CoA ligase</fullName>
    </submittedName>
</protein>
<dbReference type="InterPro" id="IPR042099">
    <property type="entry name" value="ANL_N_sf"/>
</dbReference>
<dbReference type="NCBIfam" id="NF004837">
    <property type="entry name" value="PRK06187.1"/>
    <property type="match status" value="1"/>
</dbReference>
<reference evidence="5 7" key="1">
    <citation type="submission" date="2016-08" db="EMBL/GenBank/DDBJ databases">
        <title>A novel genetic cassette of butanologenic Thermoanaerobacterium thermosaccharolyticum that directly convert cellulose to butanol.</title>
        <authorList>
            <person name="Li T."/>
            <person name="He J."/>
        </authorList>
    </citation>
    <scope>NUCLEOTIDE SEQUENCE [LARGE SCALE GENOMIC DNA]</scope>
    <source>
        <strain evidence="5 7">TG57</strain>
    </source>
</reference>
<dbReference type="InterPro" id="IPR000873">
    <property type="entry name" value="AMP-dep_synth/lig_dom"/>
</dbReference>
<dbReference type="PANTHER" id="PTHR43767">
    <property type="entry name" value="LONG-CHAIN-FATTY-ACID--COA LIGASE"/>
    <property type="match status" value="1"/>
</dbReference>
<evidence type="ECO:0000313" key="7">
    <source>
        <dbReference type="Proteomes" id="UP000214975"/>
    </source>
</evidence>
<evidence type="ECO:0000313" key="5">
    <source>
        <dbReference type="EMBL" id="AST58198.1"/>
    </source>
</evidence>
<dbReference type="PANTHER" id="PTHR43767:SF1">
    <property type="entry name" value="NONRIBOSOMAL PEPTIDE SYNTHASE PES1 (EUROFUNG)-RELATED"/>
    <property type="match status" value="1"/>
</dbReference>
<dbReference type="EMBL" id="NKHD01000006">
    <property type="protein sequence ID" value="OXT09072.1"/>
    <property type="molecule type" value="Genomic_DNA"/>
</dbReference>
<organism evidence="6 8">
    <name type="scientific">Thermoanaerobacterium thermosaccharolyticum</name>
    <name type="common">Clostridium thermosaccharolyticum</name>
    <dbReference type="NCBI Taxonomy" id="1517"/>
    <lineage>
        <taxon>Bacteria</taxon>
        <taxon>Bacillati</taxon>
        <taxon>Bacillota</taxon>
        <taxon>Clostridia</taxon>
        <taxon>Thermoanaerobacterales</taxon>
        <taxon>Thermoanaerobacteraceae</taxon>
        <taxon>Thermoanaerobacterium</taxon>
    </lineage>
</organism>
<accession>A0A231VLB0</accession>
<reference evidence="6 8" key="2">
    <citation type="submission" date="2017-06" db="EMBL/GenBank/DDBJ databases">
        <title>Isolation and characterization of a thermophilic and butanogenic Thermoanaerobacterium thermosaccharolyticum M5 capable of efficient degradation of hemicellulose.</title>
        <authorList>
            <person name="Xin F."/>
            <person name="Jiang Y."/>
        </authorList>
    </citation>
    <scope>NUCLEOTIDE SEQUENCE [LARGE SCALE GENOMIC DNA]</scope>
    <source>
        <strain evidence="6 8">M5</strain>
    </source>
</reference>
<dbReference type="RefSeq" id="WP_094043840.1">
    <property type="nucleotide sequence ID" value="NZ_CP016893.1"/>
</dbReference>
<dbReference type="InterPro" id="IPR045851">
    <property type="entry name" value="AMP-bd_C_sf"/>
</dbReference>
<gene>
    <name evidence="6" type="ORF">CE561_02660</name>
    <name evidence="5" type="ORF">Thert_02279</name>
</gene>
<dbReference type="Proteomes" id="UP000214975">
    <property type="component" value="Chromosome"/>
</dbReference>
<dbReference type="FunFam" id="3.30.300.30:FF:000008">
    <property type="entry name" value="2,3-dihydroxybenzoate-AMP ligase"/>
    <property type="match status" value="1"/>
</dbReference>
<dbReference type="SUPFAM" id="SSF56801">
    <property type="entry name" value="Acetyl-CoA synthetase-like"/>
    <property type="match status" value="1"/>
</dbReference>
<dbReference type="GO" id="GO:0016878">
    <property type="term" value="F:acid-thiol ligase activity"/>
    <property type="evidence" value="ECO:0007669"/>
    <property type="project" value="UniProtKB-ARBA"/>
</dbReference>
<evidence type="ECO:0000313" key="8">
    <source>
        <dbReference type="Proteomes" id="UP000215301"/>
    </source>
</evidence>
<feature type="domain" description="AMP-dependent synthetase/ligase" evidence="3">
    <location>
        <begin position="8"/>
        <end position="358"/>
    </location>
</feature>
<name>A0A231VLB0_THETR</name>
<dbReference type="Proteomes" id="UP000215301">
    <property type="component" value="Unassembled WGS sequence"/>
</dbReference>
<sequence length="490" mass="54722">MKIYEFYERNTKLKDNVAIKFKDEEITYGELPKYVDSYAAYLQSLGVKKGDKVILSMPNCPEFIFAYLGSAKAGAITIPLNLMYTMEEIQYVVKESSAHTIVVHPVVLKNVDPAAFSKINLKNIIVMDDDTKKKIMEHTNYVPVEINDDEVCTYLYTSGTTGKPKGAMLTHKNFEADVVAMDEISDLGPSDNFLCVLPLFHSFSWAVNVLLAFYLGSTVTIKDSFMPKDTLETLLNEDITVFCGVPSIFAFLIRMVEKGQFKALRLAISGGAPLAPEIQRGFEEKFNFPLVEGYGLSEAAPVAILNPLGINEVRKPGSIGVPLPCNEAKIVDENDNEVPIGEVGELVLKGSNIMIGYHNMPEETEKTLRNGWLHTGDLAKKDEDGYYYIVDRLKDMIILGGFNVYPREVEEALMEHPAVKEAAVIGVGDKYKGEEVKAFIVLEDGKTADRKELQSFLHDKLAKYKIPKIFEFVNELPKSPTGKVMKKLLK</sequence>
<dbReference type="PROSITE" id="PS00455">
    <property type="entry name" value="AMP_BINDING"/>
    <property type="match status" value="1"/>
</dbReference>
<comment type="similarity">
    <text evidence="1">Belongs to the ATP-dependent AMP-binding enzyme family.</text>
</comment>
<evidence type="ECO:0000259" key="3">
    <source>
        <dbReference type="Pfam" id="PF00501"/>
    </source>
</evidence>
<keyword evidence="2 6" id="KW-0436">Ligase</keyword>
<evidence type="ECO:0000256" key="2">
    <source>
        <dbReference type="ARBA" id="ARBA00022598"/>
    </source>
</evidence>
<dbReference type="CDD" id="cd05936">
    <property type="entry name" value="FC-FACS_FadD_like"/>
    <property type="match status" value="1"/>
</dbReference>
<dbReference type="Pfam" id="PF13193">
    <property type="entry name" value="AMP-binding_C"/>
    <property type="match status" value="1"/>
</dbReference>
<feature type="domain" description="AMP-binding enzyme C-terminal" evidence="4">
    <location>
        <begin position="408"/>
        <end position="483"/>
    </location>
</feature>
<evidence type="ECO:0000313" key="6">
    <source>
        <dbReference type="EMBL" id="OXT09072.1"/>
    </source>
</evidence>
<dbReference type="InterPro" id="IPR020845">
    <property type="entry name" value="AMP-binding_CS"/>
</dbReference>